<dbReference type="GO" id="GO:0051287">
    <property type="term" value="F:NAD binding"/>
    <property type="evidence" value="ECO:0007669"/>
    <property type="project" value="InterPro"/>
</dbReference>
<feature type="domain" description="Malic enzyme NAD-binding" evidence="9">
    <location>
        <begin position="328"/>
        <end position="586"/>
    </location>
</feature>
<dbReference type="InterPro" id="IPR012302">
    <property type="entry name" value="Malic_NAD-bd"/>
</dbReference>
<dbReference type="GO" id="GO:0046872">
    <property type="term" value="F:metal ion binding"/>
    <property type="evidence" value="ECO:0007669"/>
    <property type="project" value="UniProtKB-KW"/>
</dbReference>
<dbReference type="InterPro" id="IPR012301">
    <property type="entry name" value="Malic_N_dom"/>
</dbReference>
<feature type="active site" description="Proton donor" evidence="5">
    <location>
        <position position="160"/>
    </location>
</feature>
<dbReference type="PRINTS" id="PR00072">
    <property type="entry name" value="MALOXRDTASE"/>
</dbReference>
<evidence type="ECO:0000259" key="9">
    <source>
        <dbReference type="SMART" id="SM00919"/>
    </source>
</evidence>
<dbReference type="GO" id="GO:0004471">
    <property type="term" value="F:malate dehydrogenase (decarboxylating) (NAD+) activity"/>
    <property type="evidence" value="ECO:0007669"/>
    <property type="project" value="TreeGrafter"/>
</dbReference>
<evidence type="ECO:0000256" key="8">
    <source>
        <dbReference type="RuleBase" id="RU003426"/>
    </source>
</evidence>
<dbReference type="Pfam" id="PF03949">
    <property type="entry name" value="Malic_M"/>
    <property type="match status" value="1"/>
</dbReference>
<feature type="binding site" evidence="6">
    <location>
        <position position="472"/>
    </location>
    <ligand>
        <name>(S)-malate</name>
        <dbReference type="ChEBI" id="CHEBI:15589"/>
    </ligand>
</feature>
<dbReference type="PIRSF" id="PIRSF000106">
    <property type="entry name" value="ME"/>
    <property type="match status" value="1"/>
</dbReference>
<evidence type="ECO:0000256" key="3">
    <source>
        <dbReference type="ARBA" id="ARBA00022723"/>
    </source>
</evidence>
<dbReference type="SUPFAM" id="SSF51735">
    <property type="entry name" value="NAD(P)-binding Rossmann-fold domains"/>
    <property type="match status" value="1"/>
</dbReference>
<feature type="binding site" evidence="7">
    <location>
        <position position="302"/>
    </location>
    <ligand>
        <name>a divalent metal cation</name>
        <dbReference type="ChEBI" id="CHEBI:60240"/>
    </ligand>
</feature>
<dbReference type="PANTHER" id="PTHR23406:SF32">
    <property type="entry name" value="NADP-DEPENDENT MALIC ENZYME"/>
    <property type="match status" value="1"/>
</dbReference>
<evidence type="ECO:0000256" key="6">
    <source>
        <dbReference type="PIRSR" id="PIRSR000106-2"/>
    </source>
</evidence>
<dbReference type="InterPro" id="IPR001891">
    <property type="entry name" value="Malic_OxRdtase"/>
</dbReference>
<evidence type="ECO:0000259" key="10">
    <source>
        <dbReference type="SMART" id="SM01274"/>
    </source>
</evidence>
<evidence type="ECO:0000313" key="11">
    <source>
        <dbReference type="EMBL" id="AIT70146.1"/>
    </source>
</evidence>
<accession>A0A097IUI2</accession>
<dbReference type="SMART" id="SM00919">
    <property type="entry name" value="Malic_M"/>
    <property type="match status" value="1"/>
</dbReference>
<dbReference type="NCBIfam" id="NF010052">
    <property type="entry name" value="PRK13529.1"/>
    <property type="match status" value="1"/>
</dbReference>
<proteinExistence type="evidence at transcript level"/>
<dbReference type="PANTHER" id="PTHR23406">
    <property type="entry name" value="MALIC ENZYME-RELATED"/>
    <property type="match status" value="1"/>
</dbReference>
<evidence type="ECO:0000256" key="2">
    <source>
        <dbReference type="ARBA" id="ARBA00008785"/>
    </source>
</evidence>
<keyword evidence="4 8" id="KW-0560">Oxidoreductase</keyword>
<evidence type="ECO:0000256" key="1">
    <source>
        <dbReference type="ARBA" id="ARBA00001936"/>
    </source>
</evidence>
<sequence>MWNATRSSLGCGRSVSEAVRKLSGGNVSRPLRSCFRRHFTSTPSALQHEQYVVGMDDDLNERSDEVLKTKHRGLSVIHDPSLNRGSGFSADERERLLLRGLVPPRRQALEQQIQRVMETFSRQRTDLDKFQFLSMLMDRNTVLFYRILMDNFEKLAPIVYTPVVGEACQRFHAIYRRTRGMYFSVEDRAHFRTMVYNWPVDDVDVIVVTDGSRVLALGDLGCNSMNIPIGKLSLYVSGAGISPTNTLPVVLDVGTDNEALRDHPLYLGLPRKRLRGDEYISLIDEWISAVRHRWPNALIQFEDFSSDVAATLLKRYRHKHAPLFNDDIQSTGCIAVASVLSSLRARSLQSADIRGERILCAGAGSAGLGVCEAIAQAIEAEGATPQDAHDRFYIVDENGLLGTSADSRRDCPTRRKFQRSDLEAGMPLGEVIDTVKPTVLLGLSGRGGLFTEEVVKKMAKHVDQPVIFPMSNPSTASECTAEQAFQWTSGRAIFASGSPFGNVTMPNGEVKYSNQANNVYSFPGLGLAVTALRISCVTDSMFLAAAGTIATLLPDEEVKKGILFPGVKKLRAVSVEVAASVAQVAIDQGLTGQALPDSALQSHDGLKEFLREQMWEPKYGHIVAG</sequence>
<organism evidence="11">
    <name type="scientific">Chondrus crispus</name>
    <name type="common">Carrageen Irish moss</name>
    <name type="synonym">Polymorpha crispa</name>
    <dbReference type="NCBI Taxonomy" id="2769"/>
    <lineage>
        <taxon>Eukaryota</taxon>
        <taxon>Rhodophyta</taxon>
        <taxon>Florideophyceae</taxon>
        <taxon>Rhodymeniophycidae</taxon>
        <taxon>Gigartinales</taxon>
        <taxon>Gigartinaceae</taxon>
        <taxon>Chondrus</taxon>
    </lineage>
</organism>
<dbReference type="Gene3D" id="3.40.50.10380">
    <property type="entry name" value="Malic enzyme, N-terminal domain"/>
    <property type="match status" value="1"/>
</dbReference>
<feature type="domain" description="Malic enzyme N-terminal" evidence="10">
    <location>
        <begin position="137"/>
        <end position="317"/>
    </location>
</feature>
<reference evidence="11" key="1">
    <citation type="journal article" date="2014" name="PLoS ONE">
        <title>Phylogeny of c4-photosynthesis enzymes based on algal transcriptomic and genomic data supports an archaeal/proteobacterial origin and multiple duplication for most c4-related genes.</title>
        <authorList>
            <person name="Chi S."/>
            <person name="Wu S."/>
            <person name="Yu J."/>
            <person name="Wang X."/>
            <person name="Tang X."/>
            <person name="Liu T."/>
        </authorList>
    </citation>
    <scope>NUCLEOTIDE SEQUENCE</scope>
    <source>
        <strain evidence="11">UGPM-2024499</strain>
    </source>
</reference>
<evidence type="ECO:0000256" key="5">
    <source>
        <dbReference type="PIRSR" id="PIRSR000106-1"/>
    </source>
</evidence>
<feature type="binding site" evidence="6">
    <location>
        <position position="213"/>
    </location>
    <ligand>
        <name>(S)-malate</name>
        <dbReference type="ChEBI" id="CHEBI:15589"/>
    </ligand>
</feature>
<dbReference type="InterPro" id="IPR037062">
    <property type="entry name" value="Malic_N_dom_sf"/>
</dbReference>
<evidence type="ECO:0000256" key="7">
    <source>
        <dbReference type="PIRSR" id="PIRSR000106-3"/>
    </source>
</evidence>
<dbReference type="Gene3D" id="3.40.50.720">
    <property type="entry name" value="NAD(P)-binding Rossmann-like Domain"/>
    <property type="match status" value="1"/>
</dbReference>
<dbReference type="InterPro" id="IPR015884">
    <property type="entry name" value="Malic_enzyme_CS"/>
</dbReference>
<dbReference type="InterPro" id="IPR036291">
    <property type="entry name" value="NAD(P)-bd_dom_sf"/>
</dbReference>
<gene>
    <name evidence="11" type="primary">me</name>
</gene>
<keyword evidence="3 7" id="KW-0479">Metal-binding</keyword>
<dbReference type="GO" id="GO:0005739">
    <property type="term" value="C:mitochondrion"/>
    <property type="evidence" value="ECO:0007669"/>
    <property type="project" value="TreeGrafter"/>
</dbReference>
<dbReference type="InterPro" id="IPR046346">
    <property type="entry name" value="Aminoacid_DH-like_N_sf"/>
</dbReference>
<feature type="binding site" evidence="7">
    <location>
        <position position="327"/>
    </location>
    <ligand>
        <name>a divalent metal cation</name>
        <dbReference type="ChEBI" id="CHEBI:60240"/>
    </ligand>
</feature>
<dbReference type="SMART" id="SM01274">
    <property type="entry name" value="malic"/>
    <property type="match status" value="1"/>
</dbReference>
<comment type="cofactor">
    <cofactor evidence="1">
        <name>Mn(2+)</name>
        <dbReference type="ChEBI" id="CHEBI:29035"/>
    </cofactor>
</comment>
<dbReference type="EMBL" id="KM113560">
    <property type="protein sequence ID" value="AIT70146.1"/>
    <property type="molecule type" value="mRNA"/>
</dbReference>
<dbReference type="SUPFAM" id="SSF53223">
    <property type="entry name" value="Aminoacid dehydrogenase-like, N-terminal domain"/>
    <property type="match status" value="1"/>
</dbReference>
<feature type="active site" description="Proton acceptor" evidence="5">
    <location>
        <position position="231"/>
    </location>
</feature>
<name>A0A097IUI2_CHOCR</name>
<comment type="cofactor">
    <cofactor evidence="7">
        <name>Mg(2+)</name>
        <dbReference type="ChEBI" id="CHEBI:18420"/>
    </cofactor>
    <cofactor evidence="7">
        <name>Mn(2+)</name>
        <dbReference type="ChEBI" id="CHEBI:29035"/>
    </cofactor>
    <text evidence="7">Divalent metal cations. Prefers magnesium or manganese.</text>
</comment>
<dbReference type="AlphaFoldDB" id="A0A097IUI2"/>
<dbReference type="GO" id="GO:0006108">
    <property type="term" value="P:malate metabolic process"/>
    <property type="evidence" value="ECO:0007669"/>
    <property type="project" value="TreeGrafter"/>
</dbReference>
<comment type="similarity">
    <text evidence="2 8">Belongs to the malic enzymes family.</text>
</comment>
<protein>
    <recommendedName>
        <fullName evidence="8">Malic enzyme</fullName>
    </recommendedName>
</protein>
<dbReference type="Pfam" id="PF00390">
    <property type="entry name" value="malic"/>
    <property type="match status" value="1"/>
</dbReference>
<feature type="binding site" evidence="7">
    <location>
        <position position="303"/>
    </location>
    <ligand>
        <name>a divalent metal cation</name>
        <dbReference type="ChEBI" id="CHEBI:60240"/>
    </ligand>
</feature>
<dbReference type="PROSITE" id="PS00331">
    <property type="entry name" value="MALIC_ENZYMES"/>
    <property type="match status" value="1"/>
</dbReference>
<feature type="binding site" evidence="6">
    <location>
        <position position="517"/>
    </location>
    <ligand>
        <name>(S)-malate</name>
        <dbReference type="ChEBI" id="CHEBI:15589"/>
    </ligand>
</feature>
<evidence type="ECO:0000256" key="4">
    <source>
        <dbReference type="ARBA" id="ARBA00023002"/>
    </source>
</evidence>